<keyword evidence="2" id="KW-1185">Reference proteome</keyword>
<gene>
    <name evidence="1" type="ORF">D9X91_08380</name>
</gene>
<dbReference type="InterPro" id="IPR041881">
    <property type="entry name" value="PqqD_sf"/>
</dbReference>
<reference evidence="1 2" key="1">
    <citation type="submission" date="2018-10" db="EMBL/GenBank/DDBJ databases">
        <title>Falsibacillus sp. genome draft.</title>
        <authorList>
            <person name="Shi S."/>
        </authorList>
    </citation>
    <scope>NUCLEOTIDE SEQUENCE [LARGE SCALE GENOMIC DNA]</scope>
    <source>
        <strain evidence="1 2">GY 10110</strain>
    </source>
</reference>
<dbReference type="Proteomes" id="UP000276770">
    <property type="component" value="Unassembled WGS sequence"/>
</dbReference>
<protein>
    <submittedName>
        <fullName evidence="1">Lasso peptide biosynthesis PqqD family chaperone</fullName>
    </submittedName>
</protein>
<dbReference type="Pfam" id="PF05402">
    <property type="entry name" value="PqqD"/>
    <property type="match status" value="1"/>
</dbReference>
<organism evidence="1 2">
    <name type="scientific">Falsibacillus albus</name>
    <dbReference type="NCBI Taxonomy" id="2478915"/>
    <lineage>
        <taxon>Bacteria</taxon>
        <taxon>Bacillati</taxon>
        <taxon>Bacillota</taxon>
        <taxon>Bacilli</taxon>
        <taxon>Bacillales</taxon>
        <taxon>Bacillaceae</taxon>
        <taxon>Falsibacillus</taxon>
    </lineage>
</organism>
<evidence type="ECO:0000313" key="2">
    <source>
        <dbReference type="Proteomes" id="UP000276770"/>
    </source>
</evidence>
<dbReference type="NCBIfam" id="NF033536">
    <property type="entry name" value="lasso_PqqD_Bac"/>
    <property type="match status" value="1"/>
</dbReference>
<dbReference type="InterPro" id="IPR008792">
    <property type="entry name" value="PQQD"/>
</dbReference>
<dbReference type="AlphaFoldDB" id="A0A3L7K0J1"/>
<dbReference type="RefSeq" id="WP_121680143.1">
    <property type="nucleotide sequence ID" value="NZ_RCVZ01000004.1"/>
</dbReference>
<dbReference type="Gene3D" id="1.10.10.1150">
    <property type="entry name" value="Coenzyme PQQ synthesis protein D (PqqD)"/>
    <property type="match status" value="1"/>
</dbReference>
<dbReference type="EMBL" id="RCVZ01000004">
    <property type="protein sequence ID" value="RLQ96290.1"/>
    <property type="molecule type" value="Genomic_DNA"/>
</dbReference>
<comment type="caution">
    <text evidence="1">The sequence shown here is derived from an EMBL/GenBank/DDBJ whole genome shotgun (WGS) entry which is preliminary data.</text>
</comment>
<accession>A0A3L7K0J1</accession>
<proteinExistence type="predicted"/>
<dbReference type="OrthoDB" id="1495225at2"/>
<evidence type="ECO:0000313" key="1">
    <source>
        <dbReference type="EMBL" id="RLQ96290.1"/>
    </source>
</evidence>
<name>A0A3L7K0J1_9BACI</name>
<sequence length="103" mass="11679">MITKPLVTLDQTFVQCEGNIVSAMGDEKVMLCIGNGKYYNLGEMGGQIWDMLESPLTVCQMVSSLTEIYEVYRDQCEDQVISFLESLLQEGLIQVKFENDQEI</sequence>